<accession>A0A7C3Z0G7</accession>
<protein>
    <submittedName>
        <fullName evidence="1">Uncharacterized protein</fullName>
    </submittedName>
</protein>
<evidence type="ECO:0000313" key="1">
    <source>
        <dbReference type="EMBL" id="HGF33709.1"/>
    </source>
</evidence>
<dbReference type="EMBL" id="DTMF01000128">
    <property type="protein sequence ID" value="HGF33709.1"/>
    <property type="molecule type" value="Genomic_DNA"/>
</dbReference>
<proteinExistence type="predicted"/>
<dbReference type="AlphaFoldDB" id="A0A7C3Z0G7"/>
<name>A0A7C3Z0G7_9BACT</name>
<organism evidence="1">
    <name type="scientific">Desulfobacca acetoxidans</name>
    <dbReference type="NCBI Taxonomy" id="60893"/>
    <lineage>
        <taxon>Bacteria</taxon>
        <taxon>Pseudomonadati</taxon>
        <taxon>Thermodesulfobacteriota</taxon>
        <taxon>Desulfobaccia</taxon>
        <taxon>Desulfobaccales</taxon>
        <taxon>Desulfobaccaceae</taxon>
        <taxon>Desulfobacca</taxon>
    </lineage>
</organism>
<reference evidence="1" key="1">
    <citation type="journal article" date="2020" name="mSystems">
        <title>Genome- and Community-Level Interaction Insights into Carbon Utilization and Element Cycling Functions of Hydrothermarchaeota in Hydrothermal Sediment.</title>
        <authorList>
            <person name="Zhou Z."/>
            <person name="Liu Y."/>
            <person name="Xu W."/>
            <person name="Pan J."/>
            <person name="Luo Z.H."/>
            <person name="Li M."/>
        </authorList>
    </citation>
    <scope>NUCLEOTIDE SEQUENCE [LARGE SCALE GENOMIC DNA]</scope>
    <source>
        <strain evidence="1">SpSt-897</strain>
    </source>
</reference>
<sequence length="314" mass="32203">MTIYVPNIGEKEMLRDILLSEALVLGLYKNNVQPDGNTTIDTLSEMPTGGGRGYTQKELTNDVVEEGSLVANKWRITINAQGKAEAQYSNAAVEWVFTQTDANDENTVYGFFAYSWVLPFDTGAKEIKVGDPIKGTTSGASGVVTAVNVESGSWSGGDAAGKLLLKSKSGTFQDNEGLLKSGEVGTISNTPTAGGSGYAVGDLLEITGGGGAGALLIVTEVNAGAVTSVHLATGGKGYSTGSGLATTAKTGSGTGCTVEITALASTAYALTNTGTNGDAVRKLQFVEPLSSGYLIDTAGQKITYVPKITLSTAT</sequence>
<comment type="caution">
    <text evidence="1">The sequence shown here is derived from an EMBL/GenBank/DDBJ whole genome shotgun (WGS) entry which is preliminary data.</text>
</comment>
<gene>
    <name evidence="1" type="ORF">ENW96_04865</name>
</gene>